<dbReference type="Proteomes" id="UP001412239">
    <property type="component" value="Unassembled WGS sequence"/>
</dbReference>
<protein>
    <recommendedName>
        <fullName evidence="4 8">Leucine carboxyl methyltransferase 1</fullName>
        <ecNumber evidence="3 8">2.1.1.233</ecNumber>
    </recommendedName>
</protein>
<feature type="binding site" evidence="9">
    <location>
        <position position="69"/>
    </location>
    <ligand>
        <name>S-adenosyl-L-methionine</name>
        <dbReference type="ChEBI" id="CHEBI:59789"/>
    </ligand>
</feature>
<feature type="compositionally biased region" description="Polar residues" evidence="10">
    <location>
        <begin position="22"/>
        <end position="31"/>
    </location>
</feature>
<organism evidence="11 12">
    <name type="scientific">Tuber aestivum</name>
    <name type="common">summer truffle</name>
    <dbReference type="NCBI Taxonomy" id="59557"/>
    <lineage>
        <taxon>Eukaryota</taxon>
        <taxon>Fungi</taxon>
        <taxon>Dikarya</taxon>
        <taxon>Ascomycota</taxon>
        <taxon>Pezizomycotina</taxon>
        <taxon>Pezizomycetes</taxon>
        <taxon>Pezizales</taxon>
        <taxon>Tuberaceae</taxon>
        <taxon>Tuber</taxon>
    </lineage>
</organism>
<gene>
    <name evidence="11" type="ORF">GSTUAT00000264001</name>
</gene>
<evidence type="ECO:0000256" key="4">
    <source>
        <dbReference type="ARBA" id="ARBA00017497"/>
    </source>
</evidence>
<evidence type="ECO:0000256" key="2">
    <source>
        <dbReference type="ARBA" id="ARBA00010703"/>
    </source>
</evidence>
<sequence>MNPVRFPKREGGSSVEEKDRVVQQTDQDASQSRLSAVEAGYLEDPFAKLFVAGEVQRRYPLINRGTYIRTTAIDKLVNNFLSSSPRTPKQIISLGAGSDTRFFRIASANPGVIQNLVYRELDFRAITSRKIASITTSPELQSLLSPQDLTVDQVNGSLTSKHYSIHPLDIRALHPSADFSASINTSIPTLFISECCLVYLSPTEADAILKWITTDFSSSVGIILYEPIGGDDAFGRVMIQNLAARGIVLKTLKKYSSLERQVERLRVLGFSDGQLAVSVKGIHDGWVSAGERGRIAGLEMLDEVEEWDMLAAHYCVAWGWRDRGEVFAGWRDVGRGDH</sequence>
<dbReference type="EC" id="2.1.1.233" evidence="3 8"/>
<dbReference type="Gene3D" id="3.40.50.150">
    <property type="entry name" value="Vaccinia Virus protein VP39"/>
    <property type="match status" value="1"/>
</dbReference>
<accession>A0A292Q916</accession>
<evidence type="ECO:0000256" key="6">
    <source>
        <dbReference type="ARBA" id="ARBA00022679"/>
    </source>
</evidence>
<evidence type="ECO:0000313" key="12">
    <source>
        <dbReference type="Proteomes" id="UP001412239"/>
    </source>
</evidence>
<dbReference type="InterPro" id="IPR007213">
    <property type="entry name" value="Ppm1/Ppm2/Tcmp"/>
</dbReference>
<dbReference type="EMBL" id="LN890945">
    <property type="protein sequence ID" value="CUS15561.1"/>
    <property type="molecule type" value="Genomic_DNA"/>
</dbReference>
<evidence type="ECO:0000256" key="5">
    <source>
        <dbReference type="ARBA" id="ARBA00022603"/>
    </source>
</evidence>
<dbReference type="GO" id="GO:0018423">
    <property type="term" value="F:protein C-terminal leucine carboxyl O-methyltransferase activity"/>
    <property type="evidence" value="ECO:0007669"/>
    <property type="project" value="UniProtKB-EC"/>
</dbReference>
<evidence type="ECO:0000256" key="8">
    <source>
        <dbReference type="PIRNR" id="PIRNR016305"/>
    </source>
</evidence>
<comment type="similarity">
    <text evidence="2 8">Belongs to the methyltransferase superfamily. LCMT family.</text>
</comment>
<keyword evidence="12" id="KW-1185">Reference proteome</keyword>
<feature type="region of interest" description="Disordered" evidence="10">
    <location>
        <begin position="1"/>
        <end position="31"/>
    </location>
</feature>
<evidence type="ECO:0000256" key="7">
    <source>
        <dbReference type="ARBA" id="ARBA00022691"/>
    </source>
</evidence>
<evidence type="ECO:0000313" key="11">
    <source>
        <dbReference type="EMBL" id="CUS15561.1"/>
    </source>
</evidence>
<dbReference type="Pfam" id="PF04072">
    <property type="entry name" value="LCM"/>
    <property type="match status" value="1"/>
</dbReference>
<keyword evidence="7 8" id="KW-0949">S-adenosyl-L-methionine</keyword>
<feature type="binding site" evidence="9">
    <location>
        <begin position="169"/>
        <end position="170"/>
    </location>
    <ligand>
        <name>S-adenosyl-L-methionine</name>
        <dbReference type="ChEBI" id="CHEBI:59789"/>
    </ligand>
</feature>
<dbReference type="InterPro" id="IPR029063">
    <property type="entry name" value="SAM-dependent_MTases_sf"/>
</dbReference>
<comment type="catalytic activity">
    <reaction evidence="1 8">
        <text>[phosphatase 2A protein]-C-terminal L-leucine + S-adenosyl-L-methionine = [phosphatase 2A protein]-C-terminal L-leucine methyl ester + S-adenosyl-L-homocysteine</text>
        <dbReference type="Rhea" id="RHEA:48544"/>
        <dbReference type="Rhea" id="RHEA-COMP:12134"/>
        <dbReference type="Rhea" id="RHEA-COMP:12135"/>
        <dbReference type="ChEBI" id="CHEBI:57856"/>
        <dbReference type="ChEBI" id="CHEBI:59789"/>
        <dbReference type="ChEBI" id="CHEBI:90516"/>
        <dbReference type="ChEBI" id="CHEBI:90517"/>
        <dbReference type="EC" id="2.1.1.233"/>
    </reaction>
</comment>
<feature type="binding site" evidence="9">
    <location>
        <position position="194"/>
    </location>
    <ligand>
        <name>S-adenosyl-L-methionine</name>
        <dbReference type="ChEBI" id="CHEBI:59789"/>
    </ligand>
</feature>
<dbReference type="PANTHER" id="PTHR13600">
    <property type="entry name" value="LEUCINE CARBOXYL METHYLTRANSFERASE"/>
    <property type="match status" value="1"/>
</dbReference>
<dbReference type="PANTHER" id="PTHR13600:SF21">
    <property type="entry name" value="LEUCINE CARBOXYL METHYLTRANSFERASE 1"/>
    <property type="match status" value="1"/>
</dbReference>
<evidence type="ECO:0000256" key="1">
    <source>
        <dbReference type="ARBA" id="ARBA00000724"/>
    </source>
</evidence>
<comment type="function">
    <text evidence="8">Methylates the carboxyl group of the C-terminal leucine residue of protein phosphatase 2A catalytic subunits to form alpha-leucine ester residues.</text>
</comment>
<evidence type="ECO:0000256" key="9">
    <source>
        <dbReference type="PIRSR" id="PIRSR016305-1"/>
    </source>
</evidence>
<dbReference type="GO" id="GO:0032259">
    <property type="term" value="P:methylation"/>
    <property type="evidence" value="ECO:0007669"/>
    <property type="project" value="UniProtKB-KW"/>
</dbReference>
<evidence type="ECO:0000256" key="3">
    <source>
        <dbReference type="ARBA" id="ARBA00012834"/>
    </source>
</evidence>
<reference evidence="11" key="1">
    <citation type="submission" date="2015-10" db="EMBL/GenBank/DDBJ databases">
        <authorList>
            <person name="Regsiter A."/>
            <person name="william w."/>
        </authorList>
    </citation>
    <scope>NUCLEOTIDE SEQUENCE</scope>
    <source>
        <strain evidence="11">Montdore</strain>
    </source>
</reference>
<evidence type="ECO:0000256" key="10">
    <source>
        <dbReference type="SAM" id="MobiDB-lite"/>
    </source>
</evidence>
<proteinExistence type="inferred from homology"/>
<feature type="binding site" evidence="9">
    <location>
        <position position="95"/>
    </location>
    <ligand>
        <name>S-adenosyl-L-methionine</name>
        <dbReference type="ChEBI" id="CHEBI:59789"/>
    </ligand>
</feature>
<keyword evidence="6 8" id="KW-0808">Transferase</keyword>
<dbReference type="InterPro" id="IPR016651">
    <property type="entry name" value="LCMT1"/>
</dbReference>
<name>A0A292Q916_9PEZI</name>
<keyword evidence="5 8" id="KW-0489">Methyltransferase</keyword>
<dbReference type="SUPFAM" id="SSF53335">
    <property type="entry name" value="S-adenosyl-L-methionine-dependent methyltransferases"/>
    <property type="match status" value="1"/>
</dbReference>
<dbReference type="AlphaFoldDB" id="A0A292Q916"/>
<feature type="compositionally biased region" description="Basic and acidic residues" evidence="10">
    <location>
        <begin position="7"/>
        <end position="21"/>
    </location>
</feature>
<dbReference type="PIRSF" id="PIRSF016305">
    <property type="entry name" value="LCM_mtfrase"/>
    <property type="match status" value="1"/>
</dbReference>